<sequence>MFFRSSAPVICPQTNDETQWLSILSSRRVCFYPDVSN</sequence>
<dbReference type="Proteomes" id="UP000663722">
    <property type="component" value="Chromosome"/>
</dbReference>
<evidence type="ECO:0000313" key="2">
    <source>
        <dbReference type="Proteomes" id="UP000663722"/>
    </source>
</evidence>
<accession>A0A975BXJ6</accession>
<dbReference type="EMBL" id="CP061800">
    <property type="protein sequence ID" value="QTA93138.1"/>
    <property type="molecule type" value="Genomic_DNA"/>
</dbReference>
<gene>
    <name evidence="1" type="ORF">dnm_092350</name>
</gene>
<name>A0A975BXJ6_9BACT</name>
<organism evidence="1 2">
    <name type="scientific">Desulfonema magnum</name>
    <dbReference type="NCBI Taxonomy" id="45655"/>
    <lineage>
        <taxon>Bacteria</taxon>
        <taxon>Pseudomonadati</taxon>
        <taxon>Thermodesulfobacteriota</taxon>
        <taxon>Desulfobacteria</taxon>
        <taxon>Desulfobacterales</taxon>
        <taxon>Desulfococcaceae</taxon>
        <taxon>Desulfonema</taxon>
    </lineage>
</organism>
<keyword evidence="2" id="KW-1185">Reference proteome</keyword>
<dbReference type="KEGG" id="dmm:dnm_092350"/>
<protein>
    <submittedName>
        <fullName evidence="1">Uncharacterized protein</fullName>
    </submittedName>
</protein>
<reference evidence="1" key="1">
    <citation type="journal article" date="2021" name="Microb. Physiol.">
        <title>Proteogenomic Insights into the Physiology of Marine, Sulfate-Reducing, Filamentous Desulfonema limicola and Desulfonema magnum.</title>
        <authorList>
            <person name="Schnaars V."/>
            <person name="Wohlbrand L."/>
            <person name="Scheve S."/>
            <person name="Hinrichs C."/>
            <person name="Reinhardt R."/>
            <person name="Rabus R."/>
        </authorList>
    </citation>
    <scope>NUCLEOTIDE SEQUENCE</scope>
    <source>
        <strain evidence="1">4be13</strain>
    </source>
</reference>
<dbReference type="AlphaFoldDB" id="A0A975BXJ6"/>
<proteinExistence type="predicted"/>
<evidence type="ECO:0000313" key="1">
    <source>
        <dbReference type="EMBL" id="QTA93138.1"/>
    </source>
</evidence>